<keyword evidence="3" id="KW-1185">Reference proteome</keyword>
<dbReference type="SUPFAM" id="SSF56436">
    <property type="entry name" value="C-type lectin-like"/>
    <property type="match status" value="1"/>
</dbReference>
<sequence length="284" mass="32462">MDEVIERLSSLLGKNDKKPGTVFRDSLKKGGEGPEMVIIPAGRFRMGDVQGTGDDDEKPVHEVSVKSFAMGRYPVTVGEFRQFVEATGYQTEAEKGDGAWVWKDNDYNEVKDANWRNPYFSQDNKHPVVCVSWNDAMVYVKWLSEQTGKQYRLPTEAEWEYAARGGTETDYWWGNEIGNNRANCYDSGSQWSNKSTSPVGSFEPNPFGLYDTAGNVWEWTASEYEDKYRGKELLCIEKNHSESIRLSLRGGSWSYDTTGMRSAYRFDRRPTIRNVDVGFRLARL</sequence>
<dbReference type="Gene3D" id="3.90.1580.10">
    <property type="entry name" value="paralog of FGE (formylglycine-generating enzyme)"/>
    <property type="match status" value="1"/>
</dbReference>
<dbReference type="InterPro" id="IPR051043">
    <property type="entry name" value="Sulfatase_Mod_Factor_Kinase"/>
</dbReference>
<dbReference type="Pfam" id="PF03781">
    <property type="entry name" value="FGE-sulfatase"/>
    <property type="match status" value="1"/>
</dbReference>
<dbReference type="EMBL" id="JSZA02000364">
    <property type="protein sequence ID" value="TGN99764.1"/>
    <property type="molecule type" value="Genomic_DNA"/>
</dbReference>
<dbReference type="GO" id="GO:0120147">
    <property type="term" value="F:formylglycine-generating oxidase activity"/>
    <property type="evidence" value="ECO:0007669"/>
    <property type="project" value="TreeGrafter"/>
</dbReference>
<gene>
    <name evidence="2" type="ORF">PN36_33630</name>
</gene>
<dbReference type="AlphaFoldDB" id="A0A4E0RKZ2"/>
<organism evidence="2 3">
    <name type="scientific">Candidatus Thiomargarita nelsonii</name>
    <dbReference type="NCBI Taxonomy" id="1003181"/>
    <lineage>
        <taxon>Bacteria</taxon>
        <taxon>Pseudomonadati</taxon>
        <taxon>Pseudomonadota</taxon>
        <taxon>Gammaproteobacteria</taxon>
        <taxon>Thiotrichales</taxon>
        <taxon>Thiotrichaceae</taxon>
        <taxon>Thiomargarita</taxon>
    </lineage>
</organism>
<dbReference type="InterPro" id="IPR042095">
    <property type="entry name" value="SUMF_sf"/>
</dbReference>
<evidence type="ECO:0000313" key="2">
    <source>
        <dbReference type="EMBL" id="TGN99764.1"/>
    </source>
</evidence>
<dbReference type="PANTHER" id="PTHR23150:SF19">
    <property type="entry name" value="FORMYLGLYCINE-GENERATING ENZYME"/>
    <property type="match status" value="1"/>
</dbReference>
<evidence type="ECO:0000313" key="3">
    <source>
        <dbReference type="Proteomes" id="UP000030428"/>
    </source>
</evidence>
<dbReference type="InterPro" id="IPR005532">
    <property type="entry name" value="SUMF_dom"/>
</dbReference>
<dbReference type="Proteomes" id="UP000030428">
    <property type="component" value="Unassembled WGS sequence"/>
</dbReference>
<comment type="caution">
    <text evidence="2">The sequence shown here is derived from an EMBL/GenBank/DDBJ whole genome shotgun (WGS) entry which is preliminary data.</text>
</comment>
<dbReference type="InterPro" id="IPR016187">
    <property type="entry name" value="CTDL_fold"/>
</dbReference>
<name>A0A4E0RKZ2_9GAMM</name>
<dbReference type="PANTHER" id="PTHR23150">
    <property type="entry name" value="SULFATASE MODIFYING FACTOR 1, 2"/>
    <property type="match status" value="1"/>
</dbReference>
<proteinExistence type="predicted"/>
<accession>A0A4E0RKZ2</accession>
<reference evidence="2 3" key="1">
    <citation type="journal article" date="2016" name="Front. Microbiol.">
        <title>Single-Cell (Meta-)Genomics of a Dimorphic Candidatus Thiomargarita nelsonii Reveals Genomic Plasticity.</title>
        <authorList>
            <person name="Flood B.E."/>
            <person name="Fliss P."/>
            <person name="Jones D.S."/>
            <person name="Dick G.J."/>
            <person name="Jain S."/>
            <person name="Kaster A.K."/>
            <person name="Winkel M."/>
            <person name="Mussmann M."/>
            <person name="Bailey J."/>
        </authorList>
    </citation>
    <scope>NUCLEOTIDE SEQUENCE [LARGE SCALE GENOMIC DNA]</scope>
    <source>
        <strain evidence="2">Hydrate Ridge</strain>
    </source>
</reference>
<protein>
    <recommendedName>
        <fullName evidence="1">Sulfatase-modifying factor enzyme-like domain-containing protein</fullName>
    </recommendedName>
</protein>
<feature type="domain" description="Sulfatase-modifying factor enzyme-like" evidence="1">
    <location>
        <begin position="33"/>
        <end position="283"/>
    </location>
</feature>
<evidence type="ECO:0000259" key="1">
    <source>
        <dbReference type="Pfam" id="PF03781"/>
    </source>
</evidence>